<keyword evidence="5" id="KW-1185">Reference proteome</keyword>
<sequence length="181" mass="19499">MAAVTVALRDGFDQMTTEAIATEAGISTRTFFNYYNNKQAAILGEAVRLDVAGAGWFASSEGALTDDLARLMGQGLKDNPLDRAVLRKIISVIDANPALQDLFRTKVDETSLSLATLLDARLGPDMASETRLLAELATHALTEAVMIWAMDDAMTLDDITPLISAKLRNVGKILMQGDARV</sequence>
<dbReference type="Gene3D" id="1.10.357.10">
    <property type="entry name" value="Tetracycline Repressor, domain 2"/>
    <property type="match status" value="1"/>
</dbReference>
<proteinExistence type="predicted"/>
<dbReference type="InterPro" id="IPR009057">
    <property type="entry name" value="Homeodomain-like_sf"/>
</dbReference>
<evidence type="ECO:0000259" key="3">
    <source>
        <dbReference type="PROSITE" id="PS50977"/>
    </source>
</evidence>
<evidence type="ECO:0000313" key="5">
    <source>
        <dbReference type="Proteomes" id="UP001165396"/>
    </source>
</evidence>
<protein>
    <submittedName>
        <fullName evidence="4">TetR/AcrR family transcriptional regulator</fullName>
    </submittedName>
</protein>
<organism evidence="4 5">
    <name type="scientific">Pseudosulfitobacter koreensis</name>
    <dbReference type="NCBI Taxonomy" id="2968472"/>
    <lineage>
        <taxon>Bacteria</taxon>
        <taxon>Pseudomonadati</taxon>
        <taxon>Pseudomonadota</taxon>
        <taxon>Alphaproteobacteria</taxon>
        <taxon>Rhodobacterales</taxon>
        <taxon>Roseobacteraceae</taxon>
        <taxon>Pseudosulfitobacter</taxon>
    </lineage>
</organism>
<comment type="caution">
    <text evidence="4">The sequence shown here is derived from an EMBL/GenBank/DDBJ whole genome shotgun (WGS) entry which is preliminary data.</text>
</comment>
<dbReference type="Pfam" id="PF00440">
    <property type="entry name" value="TetR_N"/>
    <property type="match status" value="1"/>
</dbReference>
<evidence type="ECO:0000256" key="1">
    <source>
        <dbReference type="ARBA" id="ARBA00023125"/>
    </source>
</evidence>
<evidence type="ECO:0000256" key="2">
    <source>
        <dbReference type="PROSITE-ProRule" id="PRU00335"/>
    </source>
</evidence>
<accession>A0ABT1YYC4</accession>
<dbReference type="RefSeq" id="WP_258293519.1">
    <property type="nucleotide sequence ID" value="NZ_JANKJG010000002.1"/>
</dbReference>
<dbReference type="InterPro" id="IPR001647">
    <property type="entry name" value="HTH_TetR"/>
</dbReference>
<dbReference type="PROSITE" id="PS50977">
    <property type="entry name" value="HTH_TETR_2"/>
    <property type="match status" value="1"/>
</dbReference>
<feature type="DNA-binding region" description="H-T-H motif" evidence="2">
    <location>
        <begin position="16"/>
        <end position="35"/>
    </location>
</feature>
<gene>
    <name evidence="4" type="ORF">NTA49_04785</name>
</gene>
<name>A0ABT1YYC4_9RHOB</name>
<dbReference type="SUPFAM" id="SSF46689">
    <property type="entry name" value="Homeodomain-like"/>
    <property type="match status" value="1"/>
</dbReference>
<feature type="domain" description="HTH tetR-type" evidence="3">
    <location>
        <begin position="1"/>
        <end position="53"/>
    </location>
</feature>
<dbReference type="EMBL" id="JANKJG010000002">
    <property type="protein sequence ID" value="MCR8825846.1"/>
    <property type="molecule type" value="Genomic_DNA"/>
</dbReference>
<reference evidence="4" key="1">
    <citation type="submission" date="2022-07" db="EMBL/GenBank/DDBJ databases">
        <title>Pseudosulfitobacter sp. strain AP-MA-4, whole genome sequence.</title>
        <authorList>
            <person name="Jiang Y."/>
        </authorList>
    </citation>
    <scope>NUCLEOTIDE SEQUENCE</scope>
    <source>
        <strain evidence="4">AP-MA-4</strain>
    </source>
</reference>
<dbReference type="Proteomes" id="UP001165396">
    <property type="component" value="Unassembled WGS sequence"/>
</dbReference>
<evidence type="ECO:0000313" key="4">
    <source>
        <dbReference type="EMBL" id="MCR8825846.1"/>
    </source>
</evidence>
<keyword evidence="1 2" id="KW-0238">DNA-binding</keyword>